<reference evidence="8 9" key="1">
    <citation type="journal article" date="2015" name="Nat. Commun.">
        <title>Outbred genome sequencing and CRISPR/Cas9 gene editing in butterflies.</title>
        <authorList>
            <person name="Li X."/>
            <person name="Fan D."/>
            <person name="Zhang W."/>
            <person name="Liu G."/>
            <person name="Zhang L."/>
            <person name="Zhao L."/>
            <person name="Fang X."/>
            <person name="Chen L."/>
            <person name="Dong Y."/>
            <person name="Chen Y."/>
            <person name="Ding Y."/>
            <person name="Zhao R."/>
            <person name="Feng M."/>
            <person name="Zhu Y."/>
            <person name="Feng Y."/>
            <person name="Jiang X."/>
            <person name="Zhu D."/>
            <person name="Xiang H."/>
            <person name="Feng X."/>
            <person name="Li S."/>
            <person name="Wang J."/>
            <person name="Zhang G."/>
            <person name="Kronforst M.R."/>
            <person name="Wang W."/>
        </authorList>
    </citation>
    <scope>NUCLEOTIDE SEQUENCE [LARGE SCALE GENOMIC DNA]</scope>
    <source>
        <strain evidence="8">Ya'a_city_454_Px</strain>
        <tissue evidence="8">Whole body</tissue>
    </source>
</reference>
<dbReference type="GO" id="GO:0044772">
    <property type="term" value="P:mitotic cell cycle phase transition"/>
    <property type="evidence" value="ECO:0007669"/>
    <property type="project" value="InterPro"/>
</dbReference>
<dbReference type="OrthoDB" id="5590282at2759"/>
<dbReference type="InterPro" id="IPR004367">
    <property type="entry name" value="Cyclin_C-dom"/>
</dbReference>
<dbReference type="InterPro" id="IPR006671">
    <property type="entry name" value="Cyclin_N"/>
</dbReference>
<evidence type="ECO:0000259" key="7">
    <source>
        <dbReference type="SMART" id="SM01332"/>
    </source>
</evidence>
<dbReference type="GeneID" id="106125887"/>
<feature type="domain" description="Cyclin C-terminal" evidence="7">
    <location>
        <begin position="391"/>
        <end position="507"/>
    </location>
</feature>
<organism evidence="8 9">
    <name type="scientific">Papilio xuthus</name>
    <name type="common">Asian swallowtail butterfly</name>
    <dbReference type="NCBI Taxonomy" id="66420"/>
    <lineage>
        <taxon>Eukaryota</taxon>
        <taxon>Metazoa</taxon>
        <taxon>Ecdysozoa</taxon>
        <taxon>Arthropoda</taxon>
        <taxon>Hexapoda</taxon>
        <taxon>Insecta</taxon>
        <taxon>Pterygota</taxon>
        <taxon>Neoptera</taxon>
        <taxon>Endopterygota</taxon>
        <taxon>Lepidoptera</taxon>
        <taxon>Glossata</taxon>
        <taxon>Ditrysia</taxon>
        <taxon>Papilionoidea</taxon>
        <taxon>Papilionidae</taxon>
        <taxon>Papilioninae</taxon>
        <taxon>Papilio</taxon>
    </lineage>
</organism>
<evidence type="ECO:0000259" key="6">
    <source>
        <dbReference type="SMART" id="SM00385"/>
    </source>
</evidence>
<name>A0A194QH62_PAPXU</name>
<dbReference type="InterPro" id="IPR036915">
    <property type="entry name" value="Cyclin-like_sf"/>
</dbReference>
<dbReference type="Pfam" id="PF00134">
    <property type="entry name" value="Cyclin_N"/>
    <property type="match status" value="1"/>
</dbReference>
<evidence type="ECO:0000256" key="4">
    <source>
        <dbReference type="RuleBase" id="RU000383"/>
    </source>
</evidence>
<dbReference type="InterPro" id="IPR039361">
    <property type="entry name" value="Cyclin"/>
</dbReference>
<dbReference type="Pfam" id="PF02984">
    <property type="entry name" value="Cyclin_C"/>
    <property type="match status" value="1"/>
</dbReference>
<dbReference type="STRING" id="66420.A0A194QH62"/>
<evidence type="ECO:0000256" key="3">
    <source>
        <dbReference type="ARBA" id="ARBA00023306"/>
    </source>
</evidence>
<dbReference type="Proteomes" id="UP000053268">
    <property type="component" value="Unassembled WGS sequence"/>
</dbReference>
<feature type="compositionally biased region" description="Low complexity" evidence="5">
    <location>
        <begin position="164"/>
        <end position="173"/>
    </location>
</feature>
<evidence type="ECO:0000256" key="1">
    <source>
        <dbReference type="ARBA" id="ARBA00022618"/>
    </source>
</evidence>
<dbReference type="KEGG" id="pxu:106125887"/>
<dbReference type="CDD" id="cd20508">
    <property type="entry name" value="CYCLIN_CCNB3_rpt1"/>
    <property type="match status" value="1"/>
</dbReference>
<dbReference type="SMART" id="SM00385">
    <property type="entry name" value="CYCLIN"/>
    <property type="match status" value="2"/>
</dbReference>
<dbReference type="AlphaFoldDB" id="A0A194QH62"/>
<dbReference type="PANTHER" id="PTHR10177">
    <property type="entry name" value="CYCLINS"/>
    <property type="match status" value="1"/>
</dbReference>
<comment type="similarity">
    <text evidence="4">Belongs to the cyclin family.</text>
</comment>
<dbReference type="CDD" id="cd20510">
    <property type="entry name" value="CYCLIN_CCNB3_rpt2"/>
    <property type="match status" value="1"/>
</dbReference>
<keyword evidence="1" id="KW-0132">Cell division</keyword>
<dbReference type="FunFam" id="1.10.472.10:FF:000001">
    <property type="entry name" value="G2/mitotic-specific cyclin"/>
    <property type="match status" value="1"/>
</dbReference>
<protein>
    <submittedName>
        <fullName evidence="8 10">G2/mitotic-specific cyclin-B3</fullName>
    </submittedName>
</protein>
<dbReference type="GO" id="GO:0005634">
    <property type="term" value="C:nucleus"/>
    <property type="evidence" value="ECO:0007669"/>
    <property type="project" value="UniProtKB-ARBA"/>
</dbReference>
<evidence type="ECO:0000256" key="5">
    <source>
        <dbReference type="SAM" id="MobiDB-lite"/>
    </source>
</evidence>
<keyword evidence="9" id="KW-1185">Reference proteome</keyword>
<reference evidence="10" key="2">
    <citation type="submission" date="2025-04" db="UniProtKB">
        <authorList>
            <consortium name="RefSeq"/>
        </authorList>
    </citation>
    <scope>IDENTIFICATION</scope>
</reference>
<dbReference type="CTD" id="42971"/>
<dbReference type="GO" id="GO:0051301">
    <property type="term" value="P:cell division"/>
    <property type="evidence" value="ECO:0007669"/>
    <property type="project" value="UniProtKB-KW"/>
</dbReference>
<evidence type="ECO:0000313" key="8">
    <source>
        <dbReference type="EMBL" id="KPJ04754.1"/>
    </source>
</evidence>
<proteinExistence type="inferred from homology"/>
<feature type="region of interest" description="Disordered" evidence="5">
    <location>
        <begin position="131"/>
        <end position="180"/>
    </location>
</feature>
<evidence type="ECO:0000313" key="9">
    <source>
        <dbReference type="Proteomes" id="UP000053268"/>
    </source>
</evidence>
<keyword evidence="2 4" id="KW-0195">Cyclin</keyword>
<dbReference type="SMART" id="SM01332">
    <property type="entry name" value="Cyclin_C"/>
    <property type="match status" value="1"/>
</dbReference>
<dbReference type="InterPro" id="IPR046965">
    <property type="entry name" value="Cyclin_A/B-like"/>
</dbReference>
<dbReference type="RefSeq" id="XP_013178750.1">
    <property type="nucleotide sequence ID" value="XM_013323296.1"/>
</dbReference>
<keyword evidence="3" id="KW-0131">Cell cycle</keyword>
<dbReference type="PIRSF" id="PIRSF001771">
    <property type="entry name" value="Cyclin_A_B_D_E"/>
    <property type="match status" value="1"/>
</dbReference>
<dbReference type="Gene3D" id="1.10.472.10">
    <property type="entry name" value="Cyclin-like"/>
    <property type="match status" value="2"/>
</dbReference>
<dbReference type="GO" id="GO:0016538">
    <property type="term" value="F:cyclin-dependent protein serine/threonine kinase regulator activity"/>
    <property type="evidence" value="ECO:0007669"/>
    <property type="project" value="InterPro"/>
</dbReference>
<evidence type="ECO:0000256" key="2">
    <source>
        <dbReference type="ARBA" id="ARBA00023127"/>
    </source>
</evidence>
<dbReference type="EMBL" id="KQ458860">
    <property type="protein sequence ID" value="KPJ04754.1"/>
    <property type="molecule type" value="Genomic_DNA"/>
</dbReference>
<feature type="domain" description="Cyclin-like" evidence="6">
    <location>
        <begin position="395"/>
        <end position="476"/>
    </location>
</feature>
<feature type="compositionally biased region" description="Basic and acidic residues" evidence="5">
    <location>
        <begin position="151"/>
        <end position="163"/>
    </location>
</feature>
<evidence type="ECO:0000313" key="10">
    <source>
        <dbReference type="RefSeq" id="XP_013178750.1"/>
    </source>
</evidence>
<gene>
    <name evidence="10" type="primary">LOC106125887</name>
    <name evidence="8" type="ORF">RR46_02451</name>
</gene>
<dbReference type="SUPFAM" id="SSF47954">
    <property type="entry name" value="Cyclin-like"/>
    <property type="match status" value="2"/>
</dbReference>
<accession>A0A194QH62</accession>
<dbReference type="Proteomes" id="UP000694872">
    <property type="component" value="Unplaced"/>
</dbReference>
<sequence>MAPTRLASKSTGVNENINSIMNQGITTRSKQMATLKTYKDNLKVTNKRKADSPLKNMTAKRAAFGDITNAFNKSTATNDKVTALKKVTVESKLLPTVKSIKPQPTIVNNKTTKSKQIQKAATNALESIQKHFAKDPPKPVATRAKNGILKNIERKSISNENKEQNQSQNSTKSGRSDVSGEPSLYVTALENITPSDITKEEYKAISEKLNKVNLDDSLNRSLDEEREEPHRVPDGVADIDRENWNDPFQVSNYAMDIFNYLKSRERLFPIDDYLQRLKDITSWMRALLVDWMVEVQESFELNHETLYLAVKLVDLFLTRSTKTKPEREHLTKEELQLLGASALFIASKFDERIPPTVDDFLYICDGAYTLAQLLKMEINILRVVDFDLGIPLSYSFLRRYARCARVSMPTLTLARFVLEQCLLEYTLVAHSDSKMAAAALYIALRIKSLGSWTPALQYYTGYSLEDIMPVVLAQNAALHKKPKSAISTVRNKYSHTTFFEVAKLPLVEDSALATLTTS</sequence>
<dbReference type="InterPro" id="IPR013763">
    <property type="entry name" value="Cyclin-like_dom"/>
</dbReference>
<feature type="domain" description="Cyclin-like" evidence="6">
    <location>
        <begin position="290"/>
        <end position="382"/>
    </location>
</feature>